<comment type="caution">
    <text evidence="2">The sequence shown here is derived from an EMBL/GenBank/DDBJ whole genome shotgun (WGS) entry which is preliminary data.</text>
</comment>
<dbReference type="PIRSF" id="PIRSF028101">
    <property type="entry name" value="UCP028101"/>
    <property type="match status" value="1"/>
</dbReference>
<sequence>MQRRRFLQGLSAAGVLYSLGLAGCALPRTQGSYLIGGGLSGQGRFVVQSMTLDGQLRYRFALPARGHGMAVHPSRPLAVCHGRRPGTFISLFNHHSGKQLHTRPADQNRHYYGHGVFSGDGRLLYTTEGVDRSSEGIIGVYELEQERLTKVAEYSGFGIGPHEVRLMPGGRELVIGVGGVHTRGREPLNLETMRPSLSYIDATTGELTERVGLPDRHLSIRHLAVSTDGQVYCGQQYRGSPDDYPPLVASHRRGQPLTRLGGGALQWARFNHYIASIAVTDSLVAATSPVGNCYGLWRRDDGELIHIKPLPDASGASALGQQVWLGSGQGSLRHITASPAGIHEGTIYSAHQWDNHWALIDPHSPPRMKTTTHTTSFSSRCTML</sequence>
<dbReference type="InterPro" id="IPR015943">
    <property type="entry name" value="WD40/YVTN_repeat-like_dom_sf"/>
</dbReference>
<gene>
    <name evidence="2" type="ORF">GCM10022394_26550</name>
</gene>
<accession>A0ABP6W232</accession>
<evidence type="ECO:0000313" key="3">
    <source>
        <dbReference type="Proteomes" id="UP001500795"/>
    </source>
</evidence>
<dbReference type="RefSeq" id="WP_344958898.1">
    <property type="nucleotide sequence ID" value="NZ_BAABCX010000003.1"/>
</dbReference>
<organism evidence="2 3">
    <name type="scientific">Zobellella aerophila</name>
    <dbReference type="NCBI Taxonomy" id="870480"/>
    <lineage>
        <taxon>Bacteria</taxon>
        <taxon>Pseudomonadati</taxon>
        <taxon>Pseudomonadota</taxon>
        <taxon>Gammaproteobacteria</taxon>
        <taxon>Aeromonadales</taxon>
        <taxon>Aeromonadaceae</taxon>
        <taxon>Zobellella</taxon>
    </lineage>
</organism>
<proteinExistence type="predicted"/>
<name>A0ABP6W232_9GAMM</name>
<evidence type="ECO:0000313" key="2">
    <source>
        <dbReference type="EMBL" id="GAA3545207.1"/>
    </source>
</evidence>
<dbReference type="Proteomes" id="UP001500795">
    <property type="component" value="Unassembled WGS sequence"/>
</dbReference>
<dbReference type="PROSITE" id="PS51257">
    <property type="entry name" value="PROKAR_LIPOPROTEIN"/>
    <property type="match status" value="1"/>
</dbReference>
<dbReference type="InterPro" id="IPR008311">
    <property type="entry name" value="UCP028101"/>
</dbReference>
<reference evidence="3" key="1">
    <citation type="journal article" date="2019" name="Int. J. Syst. Evol. Microbiol.">
        <title>The Global Catalogue of Microorganisms (GCM) 10K type strain sequencing project: providing services to taxonomists for standard genome sequencing and annotation.</title>
        <authorList>
            <consortium name="The Broad Institute Genomics Platform"/>
            <consortium name="The Broad Institute Genome Sequencing Center for Infectious Disease"/>
            <person name="Wu L."/>
            <person name="Ma J."/>
        </authorList>
    </citation>
    <scope>NUCLEOTIDE SEQUENCE [LARGE SCALE GENOMIC DNA]</scope>
    <source>
        <strain evidence="3">JCM 17110</strain>
    </source>
</reference>
<dbReference type="EMBL" id="BAABCX010000003">
    <property type="protein sequence ID" value="GAA3545207.1"/>
    <property type="molecule type" value="Genomic_DNA"/>
</dbReference>
<feature type="region of interest" description="Disordered" evidence="1">
    <location>
        <begin position="364"/>
        <end position="384"/>
    </location>
</feature>
<feature type="compositionally biased region" description="Polar residues" evidence="1">
    <location>
        <begin position="369"/>
        <end position="384"/>
    </location>
</feature>
<keyword evidence="3" id="KW-1185">Reference proteome</keyword>
<evidence type="ECO:0000256" key="1">
    <source>
        <dbReference type="SAM" id="MobiDB-lite"/>
    </source>
</evidence>
<dbReference type="Pfam" id="PF07433">
    <property type="entry name" value="DUF1513"/>
    <property type="match status" value="1"/>
</dbReference>
<protein>
    <submittedName>
        <fullName evidence="2">DUF1513 domain-containing protein</fullName>
    </submittedName>
</protein>
<dbReference type="Gene3D" id="2.130.10.10">
    <property type="entry name" value="YVTN repeat-like/Quinoprotein amine dehydrogenase"/>
    <property type="match status" value="1"/>
</dbReference>
<dbReference type="SUPFAM" id="SSF50969">
    <property type="entry name" value="YVTN repeat-like/Quinoprotein amine dehydrogenase"/>
    <property type="match status" value="1"/>
</dbReference>
<dbReference type="InterPro" id="IPR011044">
    <property type="entry name" value="Quino_amine_DH_bsu"/>
</dbReference>